<name>A0A1M6NMF8_9FIRM</name>
<evidence type="ECO:0000313" key="4">
    <source>
        <dbReference type="Proteomes" id="UP000184536"/>
    </source>
</evidence>
<keyword evidence="4" id="KW-1185">Reference proteome</keyword>
<feature type="domain" description="BFD-like [2Fe-2S]-binding" evidence="1">
    <location>
        <begin position="128"/>
        <end position="180"/>
    </location>
</feature>
<dbReference type="CDD" id="cd10141">
    <property type="entry name" value="CopZ-like_Fer2_BFD-like"/>
    <property type="match status" value="1"/>
</dbReference>
<dbReference type="EMBL" id="FQZV01000057">
    <property type="protein sequence ID" value="SHJ96888.1"/>
    <property type="molecule type" value="Genomic_DNA"/>
</dbReference>
<proteinExistence type="predicted"/>
<dbReference type="Pfam" id="PF04324">
    <property type="entry name" value="Fer2_BFD"/>
    <property type="match status" value="1"/>
</dbReference>
<protein>
    <submittedName>
        <fullName evidence="3">BFD-like [2Fe-2S] binding domain</fullName>
    </submittedName>
</protein>
<dbReference type="Gene3D" id="1.10.10.1100">
    <property type="entry name" value="BFD-like [2Fe-2S]-binding domain"/>
    <property type="match status" value="1"/>
</dbReference>
<dbReference type="AlphaFoldDB" id="A0A1M6NMF8"/>
<dbReference type="Pfam" id="PF18423">
    <property type="entry name" value="zf_CopZ"/>
    <property type="match status" value="1"/>
</dbReference>
<accession>A0A1M6NMF8</accession>
<organism evidence="3 4">
    <name type="scientific">Geosporobacter subterraneus DSM 17957</name>
    <dbReference type="NCBI Taxonomy" id="1121919"/>
    <lineage>
        <taxon>Bacteria</taxon>
        <taxon>Bacillati</taxon>
        <taxon>Bacillota</taxon>
        <taxon>Clostridia</taxon>
        <taxon>Peptostreptococcales</taxon>
        <taxon>Thermotaleaceae</taxon>
        <taxon>Geosporobacter</taxon>
    </lineage>
</organism>
<reference evidence="4" key="1">
    <citation type="submission" date="2016-11" db="EMBL/GenBank/DDBJ databases">
        <authorList>
            <person name="Varghese N."/>
            <person name="Submissions S."/>
        </authorList>
    </citation>
    <scope>NUCLEOTIDE SEQUENCE [LARGE SCALE GENOMIC DNA]</scope>
    <source>
        <strain evidence="4">DSM 17957</strain>
    </source>
</reference>
<dbReference type="STRING" id="1121919.SAMN02745975_03331"/>
<dbReference type="Gene3D" id="2.20.25.270">
    <property type="match status" value="1"/>
</dbReference>
<evidence type="ECO:0000313" key="3">
    <source>
        <dbReference type="EMBL" id="SHJ96888.1"/>
    </source>
</evidence>
<dbReference type="Proteomes" id="UP000184536">
    <property type="component" value="Unassembled WGS sequence"/>
</dbReference>
<gene>
    <name evidence="3" type="ORF">SAMN02745975_03331</name>
</gene>
<dbReference type="InterPro" id="IPR040890">
    <property type="entry name" value="Znf_CopZ"/>
</dbReference>
<evidence type="ECO:0000259" key="2">
    <source>
        <dbReference type="Pfam" id="PF18423"/>
    </source>
</evidence>
<feature type="domain" description="CopZ zinc binding" evidence="2">
    <location>
        <begin position="51"/>
        <end position="113"/>
    </location>
</feature>
<dbReference type="NCBIfam" id="NF045877">
    <property type="entry name" value="CopZ_Nterm_CU"/>
    <property type="match status" value="1"/>
</dbReference>
<dbReference type="InterPro" id="IPR041854">
    <property type="entry name" value="BFD-like_2Fe2S-bd_dom_sf"/>
</dbReference>
<sequence>MNKNLKTEKYFHYKISPIKIKIKEGKAKMINEKINNCCCGGKEKFHKIENNNTCPVCKTSGVKVKNITVRHLVVNTLTELVGDTDYYICMNEECDIVYYNPESNVKFNKKQVKMPVWFKKDANPKYACYCSKVTEEQVINAVIKDGAKTVKDIIEITGAMKNSQCEKNNPLGKCCHKIIQEAIDKGLSMK</sequence>
<evidence type="ECO:0000259" key="1">
    <source>
        <dbReference type="Pfam" id="PF04324"/>
    </source>
</evidence>
<dbReference type="InterPro" id="IPR007419">
    <property type="entry name" value="BFD-like_2Fe2S-bd_dom"/>
</dbReference>